<dbReference type="Proteomes" id="UP000717515">
    <property type="component" value="Unassembled WGS sequence"/>
</dbReference>
<evidence type="ECO:0000313" key="3">
    <source>
        <dbReference type="Proteomes" id="UP000717515"/>
    </source>
</evidence>
<dbReference type="AlphaFoldDB" id="A0A9P7ZX27"/>
<protein>
    <submittedName>
        <fullName evidence="2">Uncharacterized protein</fullName>
    </submittedName>
</protein>
<evidence type="ECO:0000313" key="2">
    <source>
        <dbReference type="EMBL" id="KAG9319729.1"/>
    </source>
</evidence>
<gene>
    <name evidence="2" type="ORF">KVV02_001768</name>
</gene>
<reference evidence="2" key="1">
    <citation type="submission" date="2021-07" db="EMBL/GenBank/DDBJ databases">
        <title>Draft genome of Mortierella alpina, strain LL118, isolated from an aspen leaf litter sample.</title>
        <authorList>
            <person name="Yang S."/>
            <person name="Vinatzer B.A."/>
        </authorList>
    </citation>
    <scope>NUCLEOTIDE SEQUENCE</scope>
    <source>
        <strain evidence="2">LL118</strain>
    </source>
</reference>
<name>A0A9P7ZX27_MORAP</name>
<sequence length="416" mass="44208">MKEPMSEQEHDSKNVPPTAKLSGLSPEPERRRPFPTCSSKVASWIPSAFAELASEAASSSSDIEIPAAAVVGGSGLHLVEDEYLVDCGHGCHGNVYPNHDDEAWRPDRVLQLRFRCYGVGHMDTDIGIITNVMVMPLIIERNPPGGAEFSISSSSLQANVITPPFLKAWPLTQSKERATVVYKDKEIATFETAMSPTTVAGNKVSSVLPPAELSIVVGAENNFSTFIAALLELPSIAFTLRGTLDATLELLVAGIPPKKTAVDIPGIAYNSPITLTGCDGFPGIKFSKLTSFTQDAVSKKYTLEGQITVDNPSDLVVKLGELRFQTADAKGNAIGISVFKDFHLERGPNTLTVTTTTTTTAEEASLDALLSALTSTGGTFHLSGYKGSSDSQILADGLLNFKTTIDVPKLPAPSSA</sequence>
<proteinExistence type="predicted"/>
<feature type="compositionally biased region" description="Basic and acidic residues" evidence="1">
    <location>
        <begin position="1"/>
        <end position="13"/>
    </location>
</feature>
<dbReference type="EMBL" id="JAIFTL010000387">
    <property type="protein sequence ID" value="KAG9319729.1"/>
    <property type="molecule type" value="Genomic_DNA"/>
</dbReference>
<feature type="region of interest" description="Disordered" evidence="1">
    <location>
        <begin position="1"/>
        <end position="36"/>
    </location>
</feature>
<organism evidence="2 3">
    <name type="scientific">Mortierella alpina</name>
    <name type="common">Oleaginous fungus</name>
    <name type="synonym">Mortierella renispora</name>
    <dbReference type="NCBI Taxonomy" id="64518"/>
    <lineage>
        <taxon>Eukaryota</taxon>
        <taxon>Fungi</taxon>
        <taxon>Fungi incertae sedis</taxon>
        <taxon>Mucoromycota</taxon>
        <taxon>Mortierellomycotina</taxon>
        <taxon>Mortierellomycetes</taxon>
        <taxon>Mortierellales</taxon>
        <taxon>Mortierellaceae</taxon>
        <taxon>Mortierella</taxon>
    </lineage>
</organism>
<evidence type="ECO:0000256" key="1">
    <source>
        <dbReference type="SAM" id="MobiDB-lite"/>
    </source>
</evidence>
<dbReference type="Pfam" id="PF12505">
    <property type="entry name" value="DUF3712"/>
    <property type="match status" value="1"/>
</dbReference>
<comment type="caution">
    <text evidence="2">The sequence shown here is derived from an EMBL/GenBank/DDBJ whole genome shotgun (WGS) entry which is preliminary data.</text>
</comment>
<dbReference type="InterPro" id="IPR022185">
    <property type="entry name" value="DUF3712"/>
</dbReference>
<accession>A0A9P7ZX27</accession>